<accession>A0A0B8ZFC7</accession>
<dbReference type="EMBL" id="JRVC01000034">
    <property type="protein sequence ID" value="KHS41740.1"/>
    <property type="molecule type" value="Genomic_DNA"/>
</dbReference>
<dbReference type="RefSeq" id="WP_052242754.1">
    <property type="nucleotide sequence ID" value="NZ_JRVC01000034.1"/>
</dbReference>
<feature type="domain" description="PDZ" evidence="1">
    <location>
        <begin position="100"/>
        <end position="163"/>
    </location>
</feature>
<gene>
    <name evidence="2" type="ORF">NJ75_04460</name>
</gene>
<dbReference type="STRING" id="48936.NJ75_04460"/>
<dbReference type="Gene3D" id="2.30.42.10">
    <property type="match status" value="1"/>
</dbReference>
<evidence type="ECO:0000259" key="1">
    <source>
        <dbReference type="Pfam" id="PF17820"/>
    </source>
</evidence>
<dbReference type="AlphaFoldDB" id="A0A0B8ZFC7"/>
<evidence type="ECO:0000313" key="2">
    <source>
        <dbReference type="EMBL" id="KHS41740.1"/>
    </source>
</evidence>
<comment type="caution">
    <text evidence="2">The sequence shown here is derived from an EMBL/GenBank/DDBJ whole genome shotgun (WGS) entry which is preliminary data.</text>
</comment>
<sequence>MHNGLRKHHIVAIVAALQLANPTAARAPLERANTLEPFYAVREQDLRLSMIMRRLITGNAAICRNQMPFTGLILHAQSQYDRHFAASLAQAGYFPAPVAVELVLSDSPAASAGLKVGDGIVAINDIALPLDGSAKRSSMDRDKAERLLLMQAADAPINITIQRNGETAPRVVSLQPQRTCRARWEVTFDKADLGLSDGEIVQLSAHFLDDQTDDFVAVIAAHELAHVVLGHRQKLESLNVRYTALSAYGRSGKLIRAAEDEADRLSVHLLANAGYNPELAVQFWEGPGKRYSGGILRSPTHASASARATAIRREIEGLAPSSGNNTKAHAP</sequence>
<dbReference type="Pfam" id="PF17820">
    <property type="entry name" value="PDZ_6"/>
    <property type="match status" value="1"/>
</dbReference>
<dbReference type="InterPro" id="IPR041489">
    <property type="entry name" value="PDZ_6"/>
</dbReference>
<protein>
    <submittedName>
        <fullName evidence="2">Peptidase M48, Ste24p</fullName>
    </submittedName>
</protein>
<dbReference type="InterPro" id="IPR036034">
    <property type="entry name" value="PDZ_sf"/>
</dbReference>
<proteinExistence type="predicted"/>
<name>A0A0B8ZFC7_9SPHN</name>
<keyword evidence="3" id="KW-1185">Reference proteome</keyword>
<evidence type="ECO:0000313" key="3">
    <source>
        <dbReference type="Proteomes" id="UP000031338"/>
    </source>
</evidence>
<dbReference type="Proteomes" id="UP000031338">
    <property type="component" value="Unassembled WGS sequence"/>
</dbReference>
<organism evidence="2 3">
    <name type="scientific">Novosphingobium subterraneum</name>
    <dbReference type="NCBI Taxonomy" id="48936"/>
    <lineage>
        <taxon>Bacteria</taxon>
        <taxon>Pseudomonadati</taxon>
        <taxon>Pseudomonadota</taxon>
        <taxon>Alphaproteobacteria</taxon>
        <taxon>Sphingomonadales</taxon>
        <taxon>Sphingomonadaceae</taxon>
        <taxon>Novosphingobium</taxon>
    </lineage>
</organism>
<reference evidence="2 3" key="1">
    <citation type="submission" date="2014-10" db="EMBL/GenBank/DDBJ databases">
        <title>Draft genome sequence of Novosphingobium subterraneum DSM 12447.</title>
        <authorList>
            <person name="Gan H.M."/>
            <person name="Gan H.Y."/>
            <person name="Savka M.A."/>
        </authorList>
    </citation>
    <scope>NUCLEOTIDE SEQUENCE [LARGE SCALE GENOMIC DNA]</scope>
    <source>
        <strain evidence="2 3">DSM 12447</strain>
    </source>
</reference>
<dbReference type="SUPFAM" id="SSF50156">
    <property type="entry name" value="PDZ domain-like"/>
    <property type="match status" value="1"/>
</dbReference>